<dbReference type="InterPro" id="IPR036980">
    <property type="entry name" value="RNase_P/MRP_Rpp29_sf"/>
</dbReference>
<keyword evidence="4 6" id="KW-0255">Endonuclease</keyword>
<evidence type="ECO:0000256" key="2">
    <source>
        <dbReference type="ARBA" id="ARBA00022694"/>
    </source>
</evidence>
<evidence type="ECO:0000256" key="3">
    <source>
        <dbReference type="ARBA" id="ARBA00022722"/>
    </source>
</evidence>
<dbReference type="InterPro" id="IPR023534">
    <property type="entry name" value="Rof/RNase_P-like"/>
</dbReference>
<dbReference type="EMBL" id="CP026993">
    <property type="protein sequence ID" value="QLH02930.1"/>
    <property type="molecule type" value="Genomic_DNA"/>
</dbReference>
<comment type="subcellular location">
    <subcellularLocation>
        <location evidence="6">Cytoplasm</location>
    </subcellularLocation>
</comment>
<protein>
    <recommendedName>
        <fullName evidence="6">Ribonuclease P protein component 1</fullName>
        <shortName evidence="6">RNase P component 1</shortName>
        <ecNumber evidence="6">3.1.26.5</ecNumber>
    </recommendedName>
    <alternativeName>
        <fullName evidence="6">Rpp29</fullName>
    </alternativeName>
</protein>
<comment type="subunit">
    <text evidence="6">Consists of a catalytic RNA component and at least 4-5 protein subunits.</text>
</comment>
<accession>A0A7D5M2C6</accession>
<dbReference type="GO" id="GO:0005737">
    <property type="term" value="C:cytoplasm"/>
    <property type="evidence" value="ECO:0007669"/>
    <property type="project" value="UniProtKB-SubCell"/>
</dbReference>
<dbReference type="GO" id="GO:0003723">
    <property type="term" value="F:RNA binding"/>
    <property type="evidence" value="ECO:0007669"/>
    <property type="project" value="InterPro"/>
</dbReference>
<comment type="similarity">
    <text evidence="6">Belongs to the eukaryotic/archaeal RNase P protein component 1 family.</text>
</comment>
<keyword evidence="8" id="KW-1185">Reference proteome</keyword>
<evidence type="ECO:0000313" key="8">
    <source>
        <dbReference type="Proteomes" id="UP000509771"/>
    </source>
</evidence>
<dbReference type="Pfam" id="PF01868">
    <property type="entry name" value="RNase_P-MRP_p29"/>
    <property type="match status" value="1"/>
</dbReference>
<dbReference type="SUPFAM" id="SSF101744">
    <property type="entry name" value="Rof/RNase P subunit-like"/>
    <property type="match status" value="1"/>
</dbReference>
<dbReference type="InterPro" id="IPR023538">
    <property type="entry name" value="RNP1"/>
</dbReference>
<dbReference type="GO" id="GO:0030677">
    <property type="term" value="C:ribonuclease P complex"/>
    <property type="evidence" value="ECO:0007669"/>
    <property type="project" value="UniProtKB-UniRule"/>
</dbReference>
<evidence type="ECO:0000256" key="5">
    <source>
        <dbReference type="ARBA" id="ARBA00022801"/>
    </source>
</evidence>
<evidence type="ECO:0000256" key="4">
    <source>
        <dbReference type="ARBA" id="ARBA00022759"/>
    </source>
</evidence>
<keyword evidence="1 6" id="KW-0963">Cytoplasm</keyword>
<evidence type="ECO:0000313" key="7">
    <source>
        <dbReference type="EMBL" id="QLH02930.1"/>
    </source>
</evidence>
<dbReference type="EC" id="3.1.26.5" evidence="6"/>
<comment type="function">
    <text evidence="6">Part of ribonuclease P, a protein complex that generates mature tRNA molecules by cleaving their 5'-ends.</text>
</comment>
<dbReference type="GeneID" id="56059344"/>
<dbReference type="HAMAP" id="MF_00754">
    <property type="entry name" value="RNase_P_1"/>
    <property type="match status" value="1"/>
</dbReference>
<dbReference type="Proteomes" id="UP000509771">
    <property type="component" value="Chromosome"/>
</dbReference>
<proteinExistence type="inferred from homology"/>
<dbReference type="GO" id="GO:0004526">
    <property type="term" value="F:ribonuclease P activity"/>
    <property type="evidence" value="ECO:0007669"/>
    <property type="project" value="UniProtKB-UniRule"/>
</dbReference>
<reference evidence="7 8" key="1">
    <citation type="submission" date="2018-02" db="EMBL/GenBank/DDBJ databases">
        <title>Complete genome of Nitrosopumilus cobalaminigenes HCA1.</title>
        <authorList>
            <person name="Qin W."/>
            <person name="Zheng Y."/>
            <person name="Stahl D.A."/>
        </authorList>
    </citation>
    <scope>NUCLEOTIDE SEQUENCE [LARGE SCALE GENOMIC DNA]</scope>
    <source>
        <strain evidence="7 8">HCA1</strain>
    </source>
</reference>
<gene>
    <name evidence="6" type="primary">rnp1</name>
    <name evidence="7" type="ORF">C5F47_04880</name>
</gene>
<keyword evidence="5 6" id="KW-0378">Hydrolase</keyword>
<sequence>MITADNITSHEFLGLNTEIIKSTNPQVIGLNGRIVNETKSMFTINTEKGHKSIAKSTNNWKFSIEGKDVVVEGTKISKRPFDRIGGKA</sequence>
<evidence type="ECO:0000256" key="6">
    <source>
        <dbReference type="HAMAP-Rule" id="MF_00754"/>
    </source>
</evidence>
<dbReference type="OrthoDB" id="39019at2157"/>
<dbReference type="GO" id="GO:0001682">
    <property type="term" value="P:tRNA 5'-leader removal"/>
    <property type="evidence" value="ECO:0007669"/>
    <property type="project" value="UniProtKB-UniRule"/>
</dbReference>
<comment type="catalytic activity">
    <reaction evidence="6">
        <text>Endonucleolytic cleavage of RNA, removing 5'-extranucleotides from tRNA precursor.</text>
        <dbReference type="EC" id="3.1.26.5"/>
    </reaction>
</comment>
<dbReference type="Gene3D" id="2.30.30.210">
    <property type="entry name" value="Ribonuclease P/MRP, subunit p29"/>
    <property type="match status" value="1"/>
</dbReference>
<name>A0A7D5M2C6_9ARCH</name>
<keyword evidence="2 6" id="KW-0819">tRNA processing</keyword>
<organism evidence="7 8">
    <name type="scientific">Nitrosopumilus cobalaminigenes</name>
    <dbReference type="NCBI Taxonomy" id="1470066"/>
    <lineage>
        <taxon>Archaea</taxon>
        <taxon>Nitrososphaerota</taxon>
        <taxon>Nitrososphaeria</taxon>
        <taxon>Nitrosopumilales</taxon>
        <taxon>Nitrosopumilaceae</taxon>
        <taxon>Nitrosopumilus</taxon>
    </lineage>
</organism>
<dbReference type="RefSeq" id="WP_179360023.1">
    <property type="nucleotide sequence ID" value="NZ_CP026993.1"/>
</dbReference>
<evidence type="ECO:0000256" key="1">
    <source>
        <dbReference type="ARBA" id="ARBA00022490"/>
    </source>
</evidence>
<dbReference type="KEGG" id="ncl:C5F47_04880"/>
<dbReference type="AlphaFoldDB" id="A0A7D5M2C6"/>
<keyword evidence="3 6" id="KW-0540">Nuclease</keyword>
<dbReference type="SMART" id="SM00538">
    <property type="entry name" value="POP4"/>
    <property type="match status" value="1"/>
</dbReference>
<dbReference type="InterPro" id="IPR002730">
    <property type="entry name" value="Rpp29/RNP1"/>
</dbReference>